<evidence type="ECO:0008006" key="6">
    <source>
        <dbReference type="Google" id="ProtNLM"/>
    </source>
</evidence>
<accession>A0A919IMT4</accession>
<evidence type="ECO:0000313" key="5">
    <source>
        <dbReference type="Proteomes" id="UP000619479"/>
    </source>
</evidence>
<dbReference type="SUPFAM" id="SSF49265">
    <property type="entry name" value="Fibronectin type III"/>
    <property type="match status" value="1"/>
</dbReference>
<feature type="region of interest" description="Disordered" evidence="3">
    <location>
        <begin position="16"/>
        <end position="42"/>
    </location>
</feature>
<keyword evidence="2" id="KW-0119">Carbohydrate metabolism</keyword>
<dbReference type="RefSeq" id="WP_203744682.1">
    <property type="nucleotide sequence ID" value="NZ_BAAAUC010000004.1"/>
</dbReference>
<dbReference type="InterPro" id="IPR003961">
    <property type="entry name" value="FN3_dom"/>
</dbReference>
<organism evidence="4 5">
    <name type="scientific">Actinoplanes cyaneus</name>
    <dbReference type="NCBI Taxonomy" id="52696"/>
    <lineage>
        <taxon>Bacteria</taxon>
        <taxon>Bacillati</taxon>
        <taxon>Actinomycetota</taxon>
        <taxon>Actinomycetes</taxon>
        <taxon>Micromonosporales</taxon>
        <taxon>Micromonosporaceae</taxon>
        <taxon>Actinoplanes</taxon>
    </lineage>
</organism>
<proteinExistence type="predicted"/>
<gene>
    <name evidence="4" type="ORF">Acy02nite_50830</name>
</gene>
<sequence>MLTVLGAASASVVISRAPQGSTAQGRSQSPISGQDSDDGSMAGITATTCAELAEQLLERDGYLELGDCRDEGATSGPPTLSPEDWEEAIARAYHPVRLGSRLVEGHQACGPDAKRITVDTTTPSLAAVYLNQPRFGFKFEYRMLDAGQSTIVVAPSPSLITEVEAGQTYQWRVRALRETGWSTWCEFTVKS</sequence>
<keyword evidence="1" id="KW-0378">Hydrolase</keyword>
<name>A0A919IMT4_9ACTN</name>
<keyword evidence="2" id="KW-0624">Polysaccharide degradation</keyword>
<dbReference type="EMBL" id="BOMH01000038">
    <property type="protein sequence ID" value="GID67202.1"/>
    <property type="molecule type" value="Genomic_DNA"/>
</dbReference>
<dbReference type="InterPro" id="IPR036116">
    <property type="entry name" value="FN3_sf"/>
</dbReference>
<evidence type="ECO:0000313" key="4">
    <source>
        <dbReference type="EMBL" id="GID67202.1"/>
    </source>
</evidence>
<dbReference type="Proteomes" id="UP000619479">
    <property type="component" value="Unassembled WGS sequence"/>
</dbReference>
<evidence type="ECO:0000256" key="3">
    <source>
        <dbReference type="SAM" id="MobiDB-lite"/>
    </source>
</evidence>
<keyword evidence="1" id="KW-0326">Glycosidase</keyword>
<evidence type="ECO:0000256" key="1">
    <source>
        <dbReference type="ARBA" id="ARBA00023295"/>
    </source>
</evidence>
<dbReference type="CDD" id="cd00063">
    <property type="entry name" value="FN3"/>
    <property type="match status" value="1"/>
</dbReference>
<protein>
    <recommendedName>
        <fullName evidence="6">Fibronectin type-III domain-containing protein</fullName>
    </recommendedName>
</protein>
<dbReference type="GO" id="GO:0016798">
    <property type="term" value="F:hydrolase activity, acting on glycosyl bonds"/>
    <property type="evidence" value="ECO:0007669"/>
    <property type="project" value="UniProtKB-KW"/>
</dbReference>
<evidence type="ECO:0000256" key="2">
    <source>
        <dbReference type="ARBA" id="ARBA00023326"/>
    </source>
</evidence>
<comment type="caution">
    <text evidence="4">The sequence shown here is derived from an EMBL/GenBank/DDBJ whole genome shotgun (WGS) entry which is preliminary data.</text>
</comment>
<dbReference type="GO" id="GO:0000272">
    <property type="term" value="P:polysaccharide catabolic process"/>
    <property type="evidence" value="ECO:0007669"/>
    <property type="project" value="UniProtKB-KW"/>
</dbReference>
<reference evidence="4" key="1">
    <citation type="submission" date="2021-01" db="EMBL/GenBank/DDBJ databases">
        <title>Whole genome shotgun sequence of Actinoplanes cyaneus NBRC 14990.</title>
        <authorList>
            <person name="Komaki H."/>
            <person name="Tamura T."/>
        </authorList>
    </citation>
    <scope>NUCLEOTIDE SEQUENCE</scope>
    <source>
        <strain evidence="4">NBRC 14990</strain>
    </source>
</reference>
<keyword evidence="5" id="KW-1185">Reference proteome</keyword>
<dbReference type="AlphaFoldDB" id="A0A919IMT4"/>
<feature type="compositionally biased region" description="Polar residues" evidence="3">
    <location>
        <begin position="18"/>
        <end position="34"/>
    </location>
</feature>